<name>A0A839IXJ0_9GAMM</name>
<comment type="caution">
    <text evidence="2">The sequence shown here is derived from an EMBL/GenBank/DDBJ whole genome shotgun (WGS) entry which is preliminary data.</text>
</comment>
<dbReference type="AlphaFoldDB" id="A0A839IXJ0"/>
<organism evidence="2 3">
    <name type="scientific">Oceanospirillum sediminis</name>
    <dbReference type="NCBI Taxonomy" id="2760088"/>
    <lineage>
        <taxon>Bacteria</taxon>
        <taxon>Pseudomonadati</taxon>
        <taxon>Pseudomonadota</taxon>
        <taxon>Gammaproteobacteria</taxon>
        <taxon>Oceanospirillales</taxon>
        <taxon>Oceanospirillaceae</taxon>
        <taxon>Oceanospirillum</taxon>
    </lineage>
</organism>
<evidence type="ECO:0000313" key="3">
    <source>
        <dbReference type="Proteomes" id="UP000565262"/>
    </source>
</evidence>
<accession>A0A839IXJ0</accession>
<proteinExistence type="predicted"/>
<evidence type="ECO:0000313" key="2">
    <source>
        <dbReference type="EMBL" id="MBB1488806.1"/>
    </source>
</evidence>
<sequence length="242" mass="26544">MNEALRVDYLQQMGVVSWMPRMPLPGALPSTYYQPEPATEALPAEPLSVDTLPSDSVPSPNSSVASEVRGQSAISGRVESEMAQVPSDTGGDNTAVQVPDKLRLGLIQTHLQGPLIICNITDQSWPDHQVLPMVNQIMGYLRQPLPSIGMAFDWPFPGTTAEATPEEFLKVLKALLSGARLQCPPGQACWWFGELPELLAESELLEISLHYPDSLTALLTQPGKKVHLLRYLLHWQSQQSPS</sequence>
<protein>
    <submittedName>
        <fullName evidence="2">Uncharacterized protein</fullName>
    </submittedName>
</protein>
<evidence type="ECO:0000256" key="1">
    <source>
        <dbReference type="SAM" id="MobiDB-lite"/>
    </source>
</evidence>
<reference evidence="2 3" key="1">
    <citation type="submission" date="2020-08" db="EMBL/GenBank/DDBJ databases">
        <title>Oceanospirillum sp. nov. isolated from marine sediment.</title>
        <authorList>
            <person name="Ji X."/>
        </authorList>
    </citation>
    <scope>NUCLEOTIDE SEQUENCE [LARGE SCALE GENOMIC DNA]</scope>
    <source>
        <strain evidence="2 3">D5</strain>
    </source>
</reference>
<gene>
    <name evidence="2" type="ORF">H4O21_19540</name>
</gene>
<dbReference type="RefSeq" id="WP_182810574.1">
    <property type="nucleotide sequence ID" value="NZ_JACJFM010000035.1"/>
</dbReference>
<feature type="region of interest" description="Disordered" evidence="1">
    <location>
        <begin position="48"/>
        <end position="68"/>
    </location>
</feature>
<dbReference type="EMBL" id="JACJFM010000035">
    <property type="protein sequence ID" value="MBB1488806.1"/>
    <property type="molecule type" value="Genomic_DNA"/>
</dbReference>
<keyword evidence="3" id="KW-1185">Reference proteome</keyword>
<dbReference type="Proteomes" id="UP000565262">
    <property type="component" value="Unassembled WGS sequence"/>
</dbReference>